<evidence type="ECO:0000256" key="1">
    <source>
        <dbReference type="ARBA" id="ARBA00022676"/>
    </source>
</evidence>
<evidence type="ECO:0000313" key="4">
    <source>
        <dbReference type="EMBL" id="RLE09994.1"/>
    </source>
</evidence>
<protein>
    <recommendedName>
        <fullName evidence="6">Glycosidase</fullName>
    </recommendedName>
</protein>
<dbReference type="PANTHER" id="PTHR34106:SF5">
    <property type="entry name" value="GLYCOSIDASE"/>
    <property type="match status" value="1"/>
</dbReference>
<evidence type="ECO:0000256" key="3">
    <source>
        <dbReference type="ARBA" id="ARBA00024356"/>
    </source>
</evidence>
<dbReference type="InterPro" id="IPR007184">
    <property type="entry name" value="Mannoside_phosphorylase"/>
</dbReference>
<comment type="similarity">
    <text evidence="3">Belongs to the glycosyl hydrolase 130 family.</text>
</comment>
<name>A0A497E4T1_UNCAE</name>
<evidence type="ECO:0000256" key="2">
    <source>
        <dbReference type="ARBA" id="ARBA00022679"/>
    </source>
</evidence>
<dbReference type="PANTHER" id="PTHR34106">
    <property type="entry name" value="GLYCOSIDASE"/>
    <property type="match status" value="1"/>
</dbReference>
<dbReference type="GO" id="GO:0016757">
    <property type="term" value="F:glycosyltransferase activity"/>
    <property type="evidence" value="ECO:0007669"/>
    <property type="project" value="UniProtKB-KW"/>
</dbReference>
<reference evidence="4 5" key="1">
    <citation type="submission" date="2018-06" db="EMBL/GenBank/DDBJ databases">
        <title>Extensive metabolic versatility and redundancy in microbially diverse, dynamic hydrothermal sediments.</title>
        <authorList>
            <person name="Dombrowski N."/>
            <person name="Teske A."/>
            <person name="Baker B.J."/>
        </authorList>
    </citation>
    <scope>NUCLEOTIDE SEQUENCE [LARGE SCALE GENOMIC DNA]</scope>
    <source>
        <strain evidence="4">B47_G16</strain>
    </source>
</reference>
<keyword evidence="2" id="KW-0808">Transferase</keyword>
<keyword evidence="1" id="KW-0328">Glycosyltransferase</keyword>
<dbReference type="SUPFAM" id="SSF75005">
    <property type="entry name" value="Arabinanase/levansucrase/invertase"/>
    <property type="match status" value="1"/>
</dbReference>
<dbReference type="InterPro" id="IPR023296">
    <property type="entry name" value="Glyco_hydro_beta-prop_sf"/>
</dbReference>
<sequence>MIRPYGLPIERLNEGKPIIVPTDNWWEDGTTFNPAALYLERSPVNDPIIKKLLPGRSLDEPKLRSGVVAVFYRAQPREDPGFPFPRSFMGLALFTPELELLERYPEPVIKPEEPPGYDYVGVEDARITRIGETFYALYCGFDGKNMRICMASSRNLLNWEKLGLAKGEINLSDNKDAVLFPEKIEGHYFMLHRPMVGRLSDFSIHLAISDLPTGVWRDCGMVLHSFDNPVCNDSWVGAGPVPVSLGNKRFLVFYHTGNYLKPNNRREYDMNAAIFNFQNFSLDSPYAIVESRIEPLMVPETEYEKNDSVSLDIVFPEGCYEYRDEIYILYGAGDRFVSAAKVNKKILIEHLEKSDSSNPFLKGN</sequence>
<dbReference type="Gene3D" id="2.115.10.20">
    <property type="entry name" value="Glycosyl hydrolase domain, family 43"/>
    <property type="match status" value="1"/>
</dbReference>
<dbReference type="Proteomes" id="UP000279422">
    <property type="component" value="Unassembled WGS sequence"/>
</dbReference>
<comment type="caution">
    <text evidence="4">The sequence shown here is derived from an EMBL/GenBank/DDBJ whole genome shotgun (WGS) entry which is preliminary data.</text>
</comment>
<dbReference type="Pfam" id="PF04041">
    <property type="entry name" value="Glyco_hydro_130"/>
    <property type="match status" value="1"/>
</dbReference>
<gene>
    <name evidence="4" type="ORF">DRJ00_02770</name>
</gene>
<dbReference type="EMBL" id="QMPZ01000021">
    <property type="protein sequence ID" value="RLE09994.1"/>
    <property type="molecule type" value="Genomic_DNA"/>
</dbReference>
<proteinExistence type="inferred from homology"/>
<evidence type="ECO:0008006" key="6">
    <source>
        <dbReference type="Google" id="ProtNLM"/>
    </source>
</evidence>
<accession>A0A497E4T1</accession>
<organism evidence="4 5">
    <name type="scientific">Aerophobetes bacterium</name>
    <dbReference type="NCBI Taxonomy" id="2030807"/>
    <lineage>
        <taxon>Bacteria</taxon>
        <taxon>Candidatus Aerophobota</taxon>
    </lineage>
</organism>
<dbReference type="AlphaFoldDB" id="A0A497E4T1"/>
<evidence type="ECO:0000313" key="5">
    <source>
        <dbReference type="Proteomes" id="UP000279422"/>
    </source>
</evidence>